<protein>
    <recommendedName>
        <fullName evidence="4">Type 4 fimbrial biogenesis protein PilX N-terminal domain-containing protein</fullName>
    </recommendedName>
</protein>
<name>W4QST8_HALA3</name>
<evidence type="ECO:0000313" key="3">
    <source>
        <dbReference type="Proteomes" id="UP000018896"/>
    </source>
</evidence>
<evidence type="ECO:0008006" key="4">
    <source>
        <dbReference type="Google" id="ProtNLM"/>
    </source>
</evidence>
<dbReference type="AlphaFoldDB" id="W4QST8"/>
<dbReference type="EMBL" id="BAUV01000012">
    <property type="protein sequence ID" value="GAE34947.1"/>
    <property type="molecule type" value="Genomic_DNA"/>
</dbReference>
<dbReference type="STRING" id="1236973.JCM9157_2032"/>
<accession>W4QST8</accession>
<dbReference type="OrthoDB" id="2942511at2"/>
<sequence length="349" mass="37450">MKKYLSSESGAALILVLFSVVLLSAVGTMMLTTTTYSQKTIVNNEEIQEEFYRAEGAIEMALGEMGVTNSSKFTFLKDHYPSYNRSYTIGDEEVLVTVELSKDSEAPSAANIEKIDSINAKITARYLNNSKVSRTLEMAATETTIKHLSTYISPGKAINYVDSEEIEKEAVQNKIDKENIVNVDLDLYTNAKQEATSKFNLVNKGNLNNGSHYNKDLTVIESGVYGEISPPGGRNVLIAENSVVVVNKLELLGNNTLTVKGLLIVNNLYINGGPAFVIDSGIIANEINFGGNYGKSKQPFTLDGAAVGIDCATLPALASKCTSAPGGGVGGTTSTTHGSTNLSLYTNRN</sequence>
<proteinExistence type="predicted"/>
<dbReference type="Proteomes" id="UP000018896">
    <property type="component" value="Unassembled WGS sequence"/>
</dbReference>
<comment type="caution">
    <text evidence="2">The sequence shown here is derived from an EMBL/GenBank/DDBJ whole genome shotgun (WGS) entry which is preliminary data.</text>
</comment>
<reference evidence="2 3" key="1">
    <citation type="journal article" date="2014" name="Genome Announc.">
        <title>Draft Genome Sequences of Three Alkaliphilic Bacillus Strains, Bacillus wakoensis JCM 9140T, Bacillus akibai JCM 9157T, and Bacillus hemicellulosilyticus JCM 9152T.</title>
        <authorList>
            <person name="Yuki M."/>
            <person name="Oshima K."/>
            <person name="Suda W."/>
            <person name="Oshida Y."/>
            <person name="Kitamura K."/>
            <person name="Iida T."/>
            <person name="Hattori M."/>
            <person name="Ohkuma M."/>
        </authorList>
    </citation>
    <scope>NUCLEOTIDE SEQUENCE [LARGE SCALE GENOMIC DNA]</scope>
    <source>
        <strain evidence="2 3">JCM 9157</strain>
    </source>
</reference>
<organism evidence="2 3">
    <name type="scientific">Halalkalibacter akibai (strain ATCC 43226 / DSM 21942 / CIP 109018 / JCM 9157 / 1139)</name>
    <name type="common">Bacillus akibai</name>
    <dbReference type="NCBI Taxonomy" id="1236973"/>
    <lineage>
        <taxon>Bacteria</taxon>
        <taxon>Bacillati</taxon>
        <taxon>Bacillota</taxon>
        <taxon>Bacilli</taxon>
        <taxon>Bacillales</taxon>
        <taxon>Bacillaceae</taxon>
        <taxon>Halalkalibacter</taxon>
    </lineage>
</organism>
<dbReference type="RefSeq" id="WP_035664101.1">
    <property type="nucleotide sequence ID" value="NZ_BAUV01000012.1"/>
</dbReference>
<gene>
    <name evidence="2" type="ORF">JCM9157_2032</name>
</gene>
<evidence type="ECO:0000256" key="1">
    <source>
        <dbReference type="SAM" id="MobiDB-lite"/>
    </source>
</evidence>
<evidence type="ECO:0000313" key="2">
    <source>
        <dbReference type="EMBL" id="GAE34947.1"/>
    </source>
</evidence>
<feature type="region of interest" description="Disordered" evidence="1">
    <location>
        <begin position="328"/>
        <end position="349"/>
    </location>
</feature>
<keyword evidence="3" id="KW-1185">Reference proteome</keyword>